<gene>
    <name evidence="2" type="ORF">E2C01_033936</name>
</gene>
<keyword evidence="3" id="KW-1185">Reference proteome</keyword>
<feature type="region of interest" description="Disordered" evidence="1">
    <location>
        <begin position="90"/>
        <end position="117"/>
    </location>
</feature>
<reference evidence="2 3" key="1">
    <citation type="submission" date="2019-05" db="EMBL/GenBank/DDBJ databases">
        <title>Another draft genome of Portunus trituberculatus and its Hox gene families provides insights of decapod evolution.</title>
        <authorList>
            <person name="Jeong J.-H."/>
            <person name="Song I."/>
            <person name="Kim S."/>
            <person name="Choi T."/>
            <person name="Kim D."/>
            <person name="Ryu S."/>
            <person name="Kim W."/>
        </authorList>
    </citation>
    <scope>NUCLEOTIDE SEQUENCE [LARGE SCALE GENOMIC DNA]</scope>
    <source>
        <tissue evidence="2">Muscle</tissue>
    </source>
</reference>
<organism evidence="2 3">
    <name type="scientific">Portunus trituberculatus</name>
    <name type="common">Swimming crab</name>
    <name type="synonym">Neptunus trituberculatus</name>
    <dbReference type="NCBI Taxonomy" id="210409"/>
    <lineage>
        <taxon>Eukaryota</taxon>
        <taxon>Metazoa</taxon>
        <taxon>Ecdysozoa</taxon>
        <taxon>Arthropoda</taxon>
        <taxon>Crustacea</taxon>
        <taxon>Multicrustacea</taxon>
        <taxon>Malacostraca</taxon>
        <taxon>Eumalacostraca</taxon>
        <taxon>Eucarida</taxon>
        <taxon>Decapoda</taxon>
        <taxon>Pleocyemata</taxon>
        <taxon>Brachyura</taxon>
        <taxon>Eubrachyura</taxon>
        <taxon>Portunoidea</taxon>
        <taxon>Portunidae</taxon>
        <taxon>Portuninae</taxon>
        <taxon>Portunus</taxon>
    </lineage>
</organism>
<dbReference type="Proteomes" id="UP000324222">
    <property type="component" value="Unassembled WGS sequence"/>
</dbReference>
<comment type="caution">
    <text evidence="2">The sequence shown here is derived from an EMBL/GenBank/DDBJ whole genome shotgun (WGS) entry which is preliminary data.</text>
</comment>
<evidence type="ECO:0000313" key="3">
    <source>
        <dbReference type="Proteomes" id="UP000324222"/>
    </source>
</evidence>
<evidence type="ECO:0000256" key="1">
    <source>
        <dbReference type="SAM" id="MobiDB-lite"/>
    </source>
</evidence>
<accession>A0A5B7EZ77</accession>
<proteinExistence type="predicted"/>
<dbReference type="AlphaFoldDB" id="A0A5B7EZ77"/>
<protein>
    <submittedName>
        <fullName evidence="2">Uncharacterized protein</fullName>
    </submittedName>
</protein>
<sequence>MVAMAELRTQMSLCTCLPSCAPPANTCSKFPLAQLVVLKRWWHVIGQKNYRHNKNHIQQLPTNPSYKQMQKGGTILDFFSKNRAYNITKQGDNSCLQPPKTDQQLPGISALEQHPNQ</sequence>
<evidence type="ECO:0000313" key="2">
    <source>
        <dbReference type="EMBL" id="MPC40380.1"/>
    </source>
</evidence>
<dbReference type="EMBL" id="VSRR010004671">
    <property type="protein sequence ID" value="MPC40380.1"/>
    <property type="molecule type" value="Genomic_DNA"/>
</dbReference>
<feature type="compositionally biased region" description="Polar residues" evidence="1">
    <location>
        <begin position="90"/>
        <end position="106"/>
    </location>
</feature>
<name>A0A5B7EZ77_PORTR</name>